<dbReference type="STRING" id="314230.DSM3645_03463"/>
<dbReference type="AlphaFoldDB" id="A3ZW06"/>
<organism evidence="1 2">
    <name type="scientific">Blastopirellula marina DSM 3645</name>
    <dbReference type="NCBI Taxonomy" id="314230"/>
    <lineage>
        <taxon>Bacteria</taxon>
        <taxon>Pseudomonadati</taxon>
        <taxon>Planctomycetota</taxon>
        <taxon>Planctomycetia</taxon>
        <taxon>Pirellulales</taxon>
        <taxon>Pirellulaceae</taxon>
        <taxon>Blastopirellula</taxon>
    </lineage>
</organism>
<accession>A3ZW06</accession>
<sequence length="22" mass="2196">MRSTVGTVPSAFSSDVAGISIL</sequence>
<evidence type="ECO:0000313" key="1">
    <source>
        <dbReference type="EMBL" id="EAQ79502.1"/>
    </source>
</evidence>
<proteinExistence type="predicted"/>
<dbReference type="EMBL" id="AANZ01000014">
    <property type="protein sequence ID" value="EAQ79502.1"/>
    <property type="molecule type" value="Genomic_DNA"/>
</dbReference>
<protein>
    <submittedName>
        <fullName evidence="1">Uncharacterized protein</fullName>
    </submittedName>
</protein>
<evidence type="ECO:0000313" key="2">
    <source>
        <dbReference type="Proteomes" id="UP000004358"/>
    </source>
</evidence>
<name>A3ZW06_9BACT</name>
<gene>
    <name evidence="1" type="ORF">DSM3645_03463</name>
</gene>
<dbReference type="HOGENOM" id="CLU_3424613_0_0_0"/>
<comment type="caution">
    <text evidence="1">The sequence shown here is derived from an EMBL/GenBank/DDBJ whole genome shotgun (WGS) entry which is preliminary data.</text>
</comment>
<reference evidence="1 2" key="1">
    <citation type="submission" date="2006-02" db="EMBL/GenBank/DDBJ databases">
        <authorList>
            <person name="Amann R."/>
            <person name="Ferriera S."/>
            <person name="Johnson J."/>
            <person name="Kravitz S."/>
            <person name="Halpern A."/>
            <person name="Remington K."/>
            <person name="Beeson K."/>
            <person name="Tran B."/>
            <person name="Rogers Y.-H."/>
            <person name="Friedman R."/>
            <person name="Venter J.C."/>
        </authorList>
    </citation>
    <scope>NUCLEOTIDE SEQUENCE [LARGE SCALE GENOMIC DNA]</scope>
    <source>
        <strain evidence="1 2">DSM 3645</strain>
    </source>
</reference>
<dbReference type="Proteomes" id="UP000004358">
    <property type="component" value="Unassembled WGS sequence"/>
</dbReference>